<keyword evidence="1" id="KW-0813">Transport</keyword>
<dbReference type="CDD" id="cd00454">
    <property type="entry name" value="TrHb1_N"/>
    <property type="match status" value="2"/>
</dbReference>
<keyword evidence="4" id="KW-0408">Iron</keyword>
<evidence type="ECO:0000256" key="1">
    <source>
        <dbReference type="ARBA" id="ARBA00022448"/>
    </source>
</evidence>
<dbReference type="GO" id="GO:0046872">
    <property type="term" value="F:metal ion binding"/>
    <property type="evidence" value="ECO:0007669"/>
    <property type="project" value="UniProtKB-KW"/>
</dbReference>
<dbReference type="GO" id="GO:0020037">
    <property type="term" value="F:heme binding"/>
    <property type="evidence" value="ECO:0007669"/>
    <property type="project" value="InterPro"/>
</dbReference>
<dbReference type="InterPro" id="IPR009050">
    <property type="entry name" value="Globin-like_sf"/>
</dbReference>
<dbReference type="SUPFAM" id="SSF46458">
    <property type="entry name" value="Globin-like"/>
    <property type="match status" value="2"/>
</dbReference>
<evidence type="ECO:0000256" key="3">
    <source>
        <dbReference type="ARBA" id="ARBA00022723"/>
    </source>
</evidence>
<accession>A0A7S0X1C6</accession>
<protein>
    <recommendedName>
        <fullName evidence="6">Group 1 truncated hemoglobin</fullName>
    </recommendedName>
</protein>
<reference evidence="5" key="1">
    <citation type="submission" date="2021-01" db="EMBL/GenBank/DDBJ databases">
        <authorList>
            <person name="Corre E."/>
            <person name="Pelletier E."/>
            <person name="Niang G."/>
            <person name="Scheremetjew M."/>
            <person name="Finn R."/>
            <person name="Kale V."/>
            <person name="Holt S."/>
            <person name="Cochrane G."/>
            <person name="Meng A."/>
            <person name="Brown T."/>
            <person name="Cohen L."/>
        </authorList>
    </citation>
    <scope>NUCLEOTIDE SEQUENCE</scope>
    <source>
        <strain evidence="5">SAG 11-49</strain>
    </source>
</reference>
<dbReference type="GO" id="GO:0019825">
    <property type="term" value="F:oxygen binding"/>
    <property type="evidence" value="ECO:0007669"/>
    <property type="project" value="InterPro"/>
</dbReference>
<keyword evidence="2" id="KW-0349">Heme</keyword>
<evidence type="ECO:0000313" key="5">
    <source>
        <dbReference type="EMBL" id="CAD8696065.1"/>
    </source>
</evidence>
<keyword evidence="3" id="KW-0479">Metal-binding</keyword>
<name>A0A7S0X1C6_9CHLO</name>
<dbReference type="EMBL" id="HBFB01035981">
    <property type="protein sequence ID" value="CAD8696065.1"/>
    <property type="molecule type" value="Transcribed_RNA"/>
</dbReference>
<evidence type="ECO:0000256" key="4">
    <source>
        <dbReference type="ARBA" id="ARBA00023004"/>
    </source>
</evidence>
<dbReference type="InterPro" id="IPR001486">
    <property type="entry name" value="Hemoglobin_trunc"/>
</dbReference>
<sequence length="253" mass="27366">MADHHLAPFFEGVDMKRQKNKQAMFLTYVFGGGPAKWDGPAMFATHAHLIRERGLKLLHFNRVCQHLLDTLLELGVAEADVEEVGRIALSLEPMFDPAQYDKNAEAAGLPKLAAAKQPPAHAAPDSLYTRIGGAPAVQAAVEIFYKKVMADGLLSPYFSGVDMGRQRAKQVAFISFAFGGPGKYTGRDMVAAHEHLIRNAGLGLPHFDAVAGHLVATLHELSVPQPLIDEATAIVMSTRDVFDPARYGIKAAA</sequence>
<gene>
    <name evidence="5" type="ORF">CLEI1391_LOCUS20252</name>
</gene>
<dbReference type="AlphaFoldDB" id="A0A7S0X1C6"/>
<dbReference type="InterPro" id="IPR012292">
    <property type="entry name" value="Globin/Proto"/>
</dbReference>
<evidence type="ECO:0000256" key="2">
    <source>
        <dbReference type="ARBA" id="ARBA00022617"/>
    </source>
</evidence>
<proteinExistence type="predicted"/>
<organism evidence="5">
    <name type="scientific">Chlamydomonas leiostraca</name>
    <dbReference type="NCBI Taxonomy" id="1034604"/>
    <lineage>
        <taxon>Eukaryota</taxon>
        <taxon>Viridiplantae</taxon>
        <taxon>Chlorophyta</taxon>
        <taxon>core chlorophytes</taxon>
        <taxon>Chlorophyceae</taxon>
        <taxon>CS clade</taxon>
        <taxon>Chlamydomonadales</taxon>
        <taxon>Chlamydomonadaceae</taxon>
        <taxon>Chlamydomonas</taxon>
    </lineage>
</organism>
<dbReference type="Gene3D" id="1.10.490.10">
    <property type="entry name" value="Globins"/>
    <property type="match status" value="2"/>
</dbReference>
<dbReference type="Pfam" id="PF01152">
    <property type="entry name" value="Bac_globin"/>
    <property type="match status" value="2"/>
</dbReference>
<evidence type="ECO:0008006" key="6">
    <source>
        <dbReference type="Google" id="ProtNLM"/>
    </source>
</evidence>